<evidence type="ECO:0000313" key="2">
    <source>
        <dbReference type="EMBL" id="MFC0604434.1"/>
    </source>
</evidence>
<keyword evidence="1" id="KW-0812">Transmembrane</keyword>
<sequence>MDEFLKDNYDLITSLIEFVAAITGVLLYKKYKNTPVKYIIYFLVYTFFVDLIGGYPNFLKKIGYFHLIEDTLIEKNYWWYTIFWWIGLSAIMFYVNSRIIKTNRLKKILQYGFYLYLFQVVLFIAFRFKSLFSYERFISIASLWIIMLCIVIYFFETLRSDKIILFYKSVYFYFNTLFFVWVLIIIPMNFFEVYNVTDDWNYVLFKWKIYLTLNTFLYLSLSAALIFCKPEND</sequence>
<feature type="transmembrane region" description="Helical" evidence="1">
    <location>
        <begin position="138"/>
        <end position="158"/>
    </location>
</feature>
<keyword evidence="1" id="KW-0472">Membrane</keyword>
<evidence type="ECO:0000313" key="3">
    <source>
        <dbReference type="Proteomes" id="UP001589832"/>
    </source>
</evidence>
<feature type="transmembrane region" description="Helical" evidence="1">
    <location>
        <begin position="78"/>
        <end position="96"/>
    </location>
</feature>
<keyword evidence="1" id="KW-1133">Transmembrane helix</keyword>
<dbReference type="RefSeq" id="WP_386062042.1">
    <property type="nucleotide sequence ID" value="NZ_JBHLTQ010000003.1"/>
</dbReference>
<evidence type="ECO:0000256" key="1">
    <source>
        <dbReference type="SAM" id="Phobius"/>
    </source>
</evidence>
<protein>
    <submittedName>
        <fullName evidence="2">Uncharacterized protein</fullName>
    </submittedName>
</protein>
<feature type="transmembrane region" description="Helical" evidence="1">
    <location>
        <begin position="12"/>
        <end position="28"/>
    </location>
</feature>
<proteinExistence type="predicted"/>
<organism evidence="2 3">
    <name type="scientific">Winogradskyella pulchriflava</name>
    <dbReference type="NCBI Taxonomy" id="1110688"/>
    <lineage>
        <taxon>Bacteria</taxon>
        <taxon>Pseudomonadati</taxon>
        <taxon>Bacteroidota</taxon>
        <taxon>Flavobacteriia</taxon>
        <taxon>Flavobacteriales</taxon>
        <taxon>Flavobacteriaceae</taxon>
        <taxon>Winogradskyella</taxon>
    </lineage>
</organism>
<feature type="transmembrane region" description="Helical" evidence="1">
    <location>
        <begin position="170"/>
        <end position="189"/>
    </location>
</feature>
<reference evidence="2 3" key="1">
    <citation type="submission" date="2024-09" db="EMBL/GenBank/DDBJ databases">
        <authorList>
            <person name="Sun Q."/>
            <person name="Mori K."/>
        </authorList>
    </citation>
    <scope>NUCLEOTIDE SEQUENCE [LARGE SCALE GENOMIC DNA]</scope>
    <source>
        <strain evidence="2 3">NCAIM B.02481</strain>
    </source>
</reference>
<feature type="transmembrane region" description="Helical" evidence="1">
    <location>
        <begin position="40"/>
        <end position="58"/>
    </location>
</feature>
<dbReference type="EMBL" id="JBHLTQ010000003">
    <property type="protein sequence ID" value="MFC0604434.1"/>
    <property type="molecule type" value="Genomic_DNA"/>
</dbReference>
<name>A0ABV6Q821_9FLAO</name>
<feature type="transmembrane region" description="Helical" evidence="1">
    <location>
        <begin position="209"/>
        <end position="228"/>
    </location>
</feature>
<keyword evidence="3" id="KW-1185">Reference proteome</keyword>
<gene>
    <name evidence="2" type="ORF">ACFFGA_07705</name>
</gene>
<comment type="caution">
    <text evidence="2">The sequence shown here is derived from an EMBL/GenBank/DDBJ whole genome shotgun (WGS) entry which is preliminary data.</text>
</comment>
<feature type="transmembrane region" description="Helical" evidence="1">
    <location>
        <begin position="108"/>
        <end position="126"/>
    </location>
</feature>
<dbReference type="Proteomes" id="UP001589832">
    <property type="component" value="Unassembled WGS sequence"/>
</dbReference>
<accession>A0ABV6Q821</accession>